<evidence type="ECO:0000256" key="1">
    <source>
        <dbReference type="ARBA" id="ARBA00022723"/>
    </source>
</evidence>
<evidence type="ECO:0000256" key="5">
    <source>
        <dbReference type="PROSITE-ProRule" id="PRU00309"/>
    </source>
</evidence>
<gene>
    <name evidence="8" type="ORF">MGAL_10B036794</name>
</gene>
<evidence type="ECO:0000256" key="6">
    <source>
        <dbReference type="SAM" id="MobiDB-lite"/>
    </source>
</evidence>
<reference evidence="8" key="1">
    <citation type="submission" date="2018-11" db="EMBL/GenBank/DDBJ databases">
        <authorList>
            <person name="Alioto T."/>
            <person name="Alioto T."/>
        </authorList>
    </citation>
    <scope>NUCLEOTIDE SEQUENCE</scope>
</reference>
<evidence type="ECO:0000313" key="8">
    <source>
        <dbReference type="EMBL" id="VDI46416.1"/>
    </source>
</evidence>
<comment type="caution">
    <text evidence="8">The sequence shown here is derived from an EMBL/GenBank/DDBJ whole genome shotgun (WGS) entry which is preliminary data.</text>
</comment>
<proteinExistence type="predicted"/>
<feature type="domain" description="THAP-type" evidence="7">
    <location>
        <begin position="9"/>
        <end position="123"/>
    </location>
</feature>
<organism evidence="8 9">
    <name type="scientific">Mytilus galloprovincialis</name>
    <name type="common">Mediterranean mussel</name>
    <dbReference type="NCBI Taxonomy" id="29158"/>
    <lineage>
        <taxon>Eukaryota</taxon>
        <taxon>Metazoa</taxon>
        <taxon>Spiralia</taxon>
        <taxon>Lophotrochozoa</taxon>
        <taxon>Mollusca</taxon>
        <taxon>Bivalvia</taxon>
        <taxon>Autobranchia</taxon>
        <taxon>Pteriomorphia</taxon>
        <taxon>Mytilida</taxon>
        <taxon>Mytiloidea</taxon>
        <taxon>Mytilidae</taxon>
        <taxon>Mytilinae</taxon>
        <taxon>Mytilus</taxon>
    </lineage>
</organism>
<dbReference type="PROSITE" id="PS50950">
    <property type="entry name" value="ZF_THAP"/>
    <property type="match status" value="1"/>
</dbReference>
<evidence type="ECO:0000259" key="7">
    <source>
        <dbReference type="PROSITE" id="PS50950"/>
    </source>
</evidence>
<evidence type="ECO:0000256" key="3">
    <source>
        <dbReference type="ARBA" id="ARBA00022833"/>
    </source>
</evidence>
<feature type="compositionally biased region" description="Polar residues" evidence="6">
    <location>
        <begin position="160"/>
        <end position="176"/>
    </location>
</feature>
<keyword evidence="1" id="KW-0479">Metal-binding</keyword>
<accession>A0A8B6FBC9</accession>
<keyword evidence="4 5" id="KW-0238">DNA-binding</keyword>
<name>A0A8B6FBC9_MYTGA</name>
<keyword evidence="9" id="KW-1185">Reference proteome</keyword>
<dbReference type="EMBL" id="UYJE01006491">
    <property type="protein sequence ID" value="VDI46416.1"/>
    <property type="molecule type" value="Genomic_DNA"/>
</dbReference>
<dbReference type="GO" id="GO:0003677">
    <property type="term" value="F:DNA binding"/>
    <property type="evidence" value="ECO:0007669"/>
    <property type="project" value="UniProtKB-UniRule"/>
</dbReference>
<keyword evidence="3" id="KW-0862">Zinc</keyword>
<protein>
    <recommendedName>
        <fullName evidence="7">THAP-type domain-containing protein</fullName>
    </recommendedName>
</protein>
<keyword evidence="2 5" id="KW-0863">Zinc-finger</keyword>
<feature type="region of interest" description="Disordered" evidence="6">
    <location>
        <begin position="157"/>
        <end position="176"/>
    </location>
</feature>
<dbReference type="InterPro" id="IPR006612">
    <property type="entry name" value="THAP_Znf"/>
</dbReference>
<evidence type="ECO:0000256" key="4">
    <source>
        <dbReference type="ARBA" id="ARBA00023125"/>
    </source>
</evidence>
<dbReference type="Pfam" id="PF05485">
    <property type="entry name" value="THAP"/>
    <property type="match status" value="1"/>
</dbReference>
<evidence type="ECO:0000256" key="2">
    <source>
        <dbReference type="ARBA" id="ARBA00022771"/>
    </source>
</evidence>
<dbReference type="Proteomes" id="UP000596742">
    <property type="component" value="Unassembled WGS sequence"/>
</dbReference>
<dbReference type="AlphaFoldDB" id="A0A8B6FBC9"/>
<sequence>MDKQQEKKVTKWYHCAAEGCTSDDRKRAKYPYMQNNRFHSFPTEKKNPKLRETWLKLLRRDDAYVVPTFKQRVFPSFRGRISESSEYKNKACQTKLTSDDIDRLTSLENNRGVLLREAVEDIVTKNYESVKKYTGVPSKSQLIGILEVLDEAEPKVKNWSGKQSTNDVNNQSVDSC</sequence>
<dbReference type="GO" id="GO:0008270">
    <property type="term" value="F:zinc ion binding"/>
    <property type="evidence" value="ECO:0007669"/>
    <property type="project" value="UniProtKB-KW"/>
</dbReference>
<evidence type="ECO:0000313" key="9">
    <source>
        <dbReference type="Proteomes" id="UP000596742"/>
    </source>
</evidence>